<dbReference type="Pfam" id="PF03150">
    <property type="entry name" value="CCP_MauG"/>
    <property type="match status" value="1"/>
</dbReference>
<gene>
    <name evidence="6" type="ORF">ABB30_00925</name>
</gene>
<dbReference type="Proteomes" id="UP000050956">
    <property type="component" value="Unassembled WGS sequence"/>
</dbReference>
<evidence type="ECO:0000256" key="4">
    <source>
        <dbReference type="SAM" id="SignalP"/>
    </source>
</evidence>
<keyword evidence="3" id="KW-0560">Oxidoreductase</keyword>
<dbReference type="GO" id="GO:0004130">
    <property type="term" value="F:cytochrome-c peroxidase activity"/>
    <property type="evidence" value="ECO:0007669"/>
    <property type="project" value="TreeGrafter"/>
</dbReference>
<accession>A0A0R0DMT2</accession>
<evidence type="ECO:0000259" key="5">
    <source>
        <dbReference type="Pfam" id="PF03150"/>
    </source>
</evidence>
<dbReference type="EMBL" id="LDJM01000004">
    <property type="protein sequence ID" value="KRG79422.1"/>
    <property type="molecule type" value="Genomic_DNA"/>
</dbReference>
<dbReference type="InterPro" id="IPR004852">
    <property type="entry name" value="Di-haem_cyt_c_peroxidsae"/>
</dbReference>
<comment type="caution">
    <text evidence="6">The sequence shown here is derived from an EMBL/GenBank/DDBJ whole genome shotgun (WGS) entry which is preliminary data.</text>
</comment>
<dbReference type="PANTHER" id="PTHR30600">
    <property type="entry name" value="CYTOCHROME C PEROXIDASE-RELATED"/>
    <property type="match status" value="1"/>
</dbReference>
<dbReference type="PATRIC" id="fig|336566.3.peg.2225"/>
<evidence type="ECO:0000313" key="7">
    <source>
        <dbReference type="Proteomes" id="UP000050956"/>
    </source>
</evidence>
<proteinExistence type="predicted"/>
<organism evidence="6 7">
    <name type="scientific">Stenotrophomonas ginsengisoli</name>
    <dbReference type="NCBI Taxonomy" id="336566"/>
    <lineage>
        <taxon>Bacteria</taxon>
        <taxon>Pseudomonadati</taxon>
        <taxon>Pseudomonadota</taxon>
        <taxon>Gammaproteobacteria</taxon>
        <taxon>Lysobacterales</taxon>
        <taxon>Lysobacteraceae</taxon>
        <taxon>Stenotrophomonas</taxon>
    </lineage>
</organism>
<keyword evidence="2 4" id="KW-0732">Signal</keyword>
<dbReference type="STRING" id="336566.ABB30_00925"/>
<dbReference type="GO" id="GO:0030313">
    <property type="term" value="C:cell envelope"/>
    <property type="evidence" value="ECO:0007669"/>
    <property type="project" value="UniProtKB-SubCell"/>
</dbReference>
<protein>
    <recommendedName>
        <fullName evidence="5">Di-haem cytochrome c peroxidase domain-containing protein</fullName>
    </recommendedName>
</protein>
<feature type="domain" description="Di-haem cytochrome c peroxidase" evidence="5">
    <location>
        <begin position="93"/>
        <end position="240"/>
    </location>
</feature>
<dbReference type="GO" id="GO:0009055">
    <property type="term" value="F:electron transfer activity"/>
    <property type="evidence" value="ECO:0007669"/>
    <property type="project" value="InterPro"/>
</dbReference>
<keyword evidence="7" id="KW-1185">Reference proteome</keyword>
<name>A0A0R0DMT2_9GAMM</name>
<dbReference type="InterPro" id="IPR051395">
    <property type="entry name" value="Cytochrome_c_Peroxidase/MauG"/>
</dbReference>
<dbReference type="SUPFAM" id="SSF46626">
    <property type="entry name" value="Cytochrome c"/>
    <property type="match status" value="2"/>
</dbReference>
<dbReference type="InterPro" id="IPR036909">
    <property type="entry name" value="Cyt_c-like_dom_sf"/>
</dbReference>
<evidence type="ECO:0000313" key="6">
    <source>
        <dbReference type="EMBL" id="KRG79422.1"/>
    </source>
</evidence>
<feature type="chain" id="PRO_5006396032" description="Di-haem cytochrome c peroxidase domain-containing protein" evidence="4">
    <location>
        <begin position="27"/>
        <end position="380"/>
    </location>
</feature>
<feature type="signal peptide" evidence="4">
    <location>
        <begin position="1"/>
        <end position="26"/>
    </location>
</feature>
<evidence type="ECO:0000256" key="2">
    <source>
        <dbReference type="ARBA" id="ARBA00022729"/>
    </source>
</evidence>
<dbReference type="PANTHER" id="PTHR30600:SF10">
    <property type="entry name" value="BLL6722 PROTEIN"/>
    <property type="match status" value="1"/>
</dbReference>
<dbReference type="AlphaFoldDB" id="A0A0R0DMT2"/>
<sequence>MRRYLYACLGLMTLAGIVLCVAPGKADDHSGAALENCQRQLADGSQDISCLRALYRQTPAHWPAAYWSEGVARRELGPLLPPPEPADNPGTAQKVALGQRLFEDPKLSASGQIACANCHDRQLGWGDGKRVSFGHDRQPGRRNAMDVSMAPYSAHQFWDGRGGSLENQAQFPIHDPVEMANTIARMERYLRRDAGYREQFDAAFGPGRIAMDKVAKSIAAFQRTLYPRNRGFDRYLAGRDNALSDNQLLGLHLFRTKARCINCHNGPTMSDDAFHNLGIHFFGRELEDLGRYGVTGNPADSGAFRTPSLRNVPRNGPYMHNGLFPNLEGIVNMYNAGAFRPRPVGEQANDPSFPTTDPLLQPLGLSAAERQALLDFLSTL</sequence>
<evidence type="ECO:0000256" key="1">
    <source>
        <dbReference type="ARBA" id="ARBA00004196"/>
    </source>
</evidence>
<dbReference type="GO" id="GO:0020037">
    <property type="term" value="F:heme binding"/>
    <property type="evidence" value="ECO:0007669"/>
    <property type="project" value="InterPro"/>
</dbReference>
<reference evidence="6 7" key="1">
    <citation type="submission" date="2015-05" db="EMBL/GenBank/DDBJ databases">
        <title>Genome sequencing and analysis of members of genus Stenotrophomonas.</title>
        <authorList>
            <person name="Patil P.P."/>
            <person name="Midha S."/>
            <person name="Patil P.B."/>
        </authorList>
    </citation>
    <scope>NUCLEOTIDE SEQUENCE [LARGE SCALE GENOMIC DNA]</scope>
    <source>
        <strain evidence="6 7">DSM 24757</strain>
    </source>
</reference>
<dbReference type="Gene3D" id="1.10.760.10">
    <property type="entry name" value="Cytochrome c-like domain"/>
    <property type="match status" value="2"/>
</dbReference>
<comment type="subcellular location">
    <subcellularLocation>
        <location evidence="1">Cell envelope</location>
    </subcellularLocation>
</comment>
<evidence type="ECO:0000256" key="3">
    <source>
        <dbReference type="ARBA" id="ARBA00023002"/>
    </source>
</evidence>